<gene>
    <name evidence="2" type="ORF">BSU04_24670</name>
</gene>
<dbReference type="EMBL" id="MTHB01000159">
    <property type="protein sequence ID" value="OXC75914.1"/>
    <property type="molecule type" value="Genomic_DNA"/>
</dbReference>
<comment type="caution">
    <text evidence="2">The sequence shown here is derived from an EMBL/GenBank/DDBJ whole genome shotgun (WGS) entry which is preliminary data.</text>
</comment>
<dbReference type="InterPro" id="IPR014944">
    <property type="entry name" value="Toxin_SymE-like"/>
</dbReference>
<name>A0A226WXL8_CABSO</name>
<sequence length="75" mass="8535">MADANLKSSSPVTERFMACESATRWTDYPLHRTPPTQRPIPRIRLMGRWLEQAGFKPDSRVCVHVEDGKLIITPA</sequence>
<organism evidence="2 3">
    <name type="scientific">Caballeronia sordidicola</name>
    <name type="common">Burkholderia sordidicola</name>
    <dbReference type="NCBI Taxonomy" id="196367"/>
    <lineage>
        <taxon>Bacteria</taxon>
        <taxon>Pseudomonadati</taxon>
        <taxon>Pseudomonadota</taxon>
        <taxon>Betaproteobacteria</taxon>
        <taxon>Burkholderiales</taxon>
        <taxon>Burkholderiaceae</taxon>
        <taxon>Caballeronia</taxon>
    </lineage>
</organism>
<dbReference type="Pfam" id="PF08845">
    <property type="entry name" value="SymE_toxin"/>
    <property type="match status" value="1"/>
</dbReference>
<dbReference type="Proteomes" id="UP000214720">
    <property type="component" value="Unassembled WGS sequence"/>
</dbReference>
<evidence type="ECO:0000259" key="1">
    <source>
        <dbReference type="Pfam" id="PF08845"/>
    </source>
</evidence>
<dbReference type="GO" id="GO:0016070">
    <property type="term" value="P:RNA metabolic process"/>
    <property type="evidence" value="ECO:0007669"/>
    <property type="project" value="InterPro"/>
</dbReference>
<accession>A0A226WXL8</accession>
<protein>
    <recommendedName>
        <fullName evidence="1">Toxin SymE-like domain-containing protein</fullName>
    </recommendedName>
</protein>
<dbReference type="OrthoDB" id="9035207at2"/>
<proteinExistence type="predicted"/>
<dbReference type="AlphaFoldDB" id="A0A226WXL8"/>
<dbReference type="GO" id="GO:0005737">
    <property type="term" value="C:cytoplasm"/>
    <property type="evidence" value="ECO:0007669"/>
    <property type="project" value="InterPro"/>
</dbReference>
<feature type="domain" description="Toxin SymE-like" evidence="1">
    <location>
        <begin position="36"/>
        <end position="74"/>
    </location>
</feature>
<dbReference type="Gene3D" id="2.10.260.10">
    <property type="match status" value="1"/>
</dbReference>
<dbReference type="RefSeq" id="WP_089162875.1">
    <property type="nucleotide sequence ID" value="NZ_MTHB01000159.1"/>
</dbReference>
<dbReference type="GO" id="GO:0016788">
    <property type="term" value="F:hydrolase activity, acting on ester bonds"/>
    <property type="evidence" value="ECO:0007669"/>
    <property type="project" value="InterPro"/>
</dbReference>
<evidence type="ECO:0000313" key="2">
    <source>
        <dbReference type="EMBL" id="OXC75914.1"/>
    </source>
</evidence>
<dbReference type="GO" id="GO:0003723">
    <property type="term" value="F:RNA binding"/>
    <property type="evidence" value="ECO:0007669"/>
    <property type="project" value="InterPro"/>
</dbReference>
<reference evidence="3" key="1">
    <citation type="submission" date="2017-01" db="EMBL/GenBank/DDBJ databases">
        <title>Genome Analysis of Deinococcus marmoris KOPRI26562.</title>
        <authorList>
            <person name="Kim J.H."/>
            <person name="Oh H.-M."/>
        </authorList>
    </citation>
    <scope>NUCLEOTIDE SEQUENCE [LARGE SCALE GENOMIC DNA]</scope>
    <source>
        <strain evidence="3">PAMC 26633</strain>
    </source>
</reference>
<evidence type="ECO:0000313" key="3">
    <source>
        <dbReference type="Proteomes" id="UP000214720"/>
    </source>
</evidence>